<evidence type="ECO:0000256" key="1">
    <source>
        <dbReference type="ARBA" id="ARBA00023180"/>
    </source>
</evidence>
<dbReference type="InterPro" id="IPR050278">
    <property type="entry name" value="Serine_Prot_S9B/DPPIV"/>
</dbReference>
<organism evidence="5 6">
    <name type="scientific">Salibacter halophilus</name>
    <dbReference type="NCBI Taxonomy" id="1803916"/>
    <lineage>
        <taxon>Bacteria</taxon>
        <taxon>Pseudomonadati</taxon>
        <taxon>Bacteroidota</taxon>
        <taxon>Flavobacteriia</taxon>
        <taxon>Flavobacteriales</taxon>
        <taxon>Salibacteraceae</taxon>
        <taxon>Salibacter</taxon>
    </lineage>
</organism>
<dbReference type="Gene3D" id="2.140.10.30">
    <property type="entry name" value="Dipeptidylpeptidase IV, N-terminal domain"/>
    <property type="match status" value="1"/>
</dbReference>
<feature type="chain" id="PRO_5026868228" evidence="2">
    <location>
        <begin position="22"/>
        <end position="727"/>
    </location>
</feature>
<evidence type="ECO:0000313" key="5">
    <source>
        <dbReference type="EMBL" id="KAB1064361.1"/>
    </source>
</evidence>
<feature type="signal peptide" evidence="2">
    <location>
        <begin position="1"/>
        <end position="21"/>
    </location>
</feature>
<dbReference type="EMBL" id="WACR01000005">
    <property type="protein sequence ID" value="KAB1064361.1"/>
    <property type="molecule type" value="Genomic_DNA"/>
</dbReference>
<dbReference type="Pfam" id="PF00930">
    <property type="entry name" value="DPPIV_N"/>
    <property type="match status" value="1"/>
</dbReference>
<dbReference type="Gene3D" id="3.40.50.1820">
    <property type="entry name" value="alpha/beta hydrolase"/>
    <property type="match status" value="1"/>
</dbReference>
<dbReference type="Pfam" id="PF00326">
    <property type="entry name" value="Peptidase_S9"/>
    <property type="match status" value="1"/>
</dbReference>
<feature type="domain" description="Dipeptidylpeptidase IV N-terminal" evidence="4">
    <location>
        <begin position="99"/>
        <end position="442"/>
    </location>
</feature>
<dbReference type="PANTHER" id="PTHR11731:SF193">
    <property type="entry name" value="DIPEPTIDYL PEPTIDASE 9"/>
    <property type="match status" value="1"/>
</dbReference>
<dbReference type="GO" id="GO:0008236">
    <property type="term" value="F:serine-type peptidase activity"/>
    <property type="evidence" value="ECO:0007669"/>
    <property type="project" value="InterPro"/>
</dbReference>
<dbReference type="GO" id="GO:0008239">
    <property type="term" value="F:dipeptidyl-peptidase activity"/>
    <property type="evidence" value="ECO:0007669"/>
    <property type="project" value="TreeGrafter"/>
</dbReference>
<evidence type="ECO:0000259" key="4">
    <source>
        <dbReference type="Pfam" id="PF00930"/>
    </source>
</evidence>
<dbReference type="PANTHER" id="PTHR11731">
    <property type="entry name" value="PROTEASE FAMILY S9B,C DIPEPTIDYL-PEPTIDASE IV-RELATED"/>
    <property type="match status" value="1"/>
</dbReference>
<sequence length="727" mass="83923">MNIKAITTAVLATVLSTIAFSQDKAIKNSDIWLKGMFRQDYVWGLKSMNDGIHYTTLDRSKDGLHIVKYAYKNGEVVDTLFSTSDLEKEDFLFSGYSFSNDEAQLLLKTEVEQIYRHSTKEYNYIYDLESGDLTKLPSDAKQKFATFSPQGDKIAYVAENDLYIYDIESGETTQATEDGEKNKIINGGTDWVYEEEFAFDKAFFWSPDGKHIAYYRFDEEHVREFSMAMYQGNLYPEDYKFKYPKAGERNSNVQIKLYNLKNGDSKKIAETNKPYTEYFPRVKWTKDPNLVAIQSLNRHQNQLKIKTISTKDGKEKMIYEEESDTYISITDDWTFLKDGKSFIMSSEKSGFNHLYEVSLKDGEAKAITQGNWVVTDFYGIDEESGYLYYRSAEQSPMKRDVYRIKLNGKRKQKISSQDGWNAPSFSEGMKYFINTYSTANSPNYITLNNANGDEIRVLKDSENLKNRLKEYALSNKEFFSFKTEKGHELNASIIKPIDFDSTKEYPVLINIYGGPGSQTVTDEWGGGNYMWHQMLAQKGYIVISVDNRGTGARGVDFKKSTYKQLGKLELEDYIETVKYLEKQDFVDDERIGIWGWSFGGYMSSLAITKGSKYFDAAIAVAPVTTWRYYDSIYTERYMQTPEENEDGYDNNSPINFTGELEGNYLLVHGTADDNVHFQNSAEMINALVRSNKQFDLYVYPDRNHGIYGGNTRNHLYDKFTNWLEENL</sequence>
<comment type="caution">
    <text evidence="5">The sequence shown here is derived from an EMBL/GenBank/DDBJ whole genome shotgun (WGS) entry which is preliminary data.</text>
</comment>
<keyword evidence="6" id="KW-1185">Reference proteome</keyword>
<gene>
    <name evidence="5" type="ORF">F3059_06570</name>
</gene>
<name>A0A6N6M4G7_9FLAO</name>
<proteinExistence type="predicted"/>
<dbReference type="GO" id="GO:0006508">
    <property type="term" value="P:proteolysis"/>
    <property type="evidence" value="ECO:0007669"/>
    <property type="project" value="InterPro"/>
</dbReference>
<dbReference type="Proteomes" id="UP000435357">
    <property type="component" value="Unassembled WGS sequence"/>
</dbReference>
<dbReference type="SUPFAM" id="SSF53474">
    <property type="entry name" value="alpha/beta-Hydrolases"/>
    <property type="match status" value="1"/>
</dbReference>
<feature type="domain" description="Peptidase S9 prolyl oligopeptidase catalytic" evidence="3">
    <location>
        <begin position="533"/>
        <end position="727"/>
    </location>
</feature>
<keyword evidence="1" id="KW-0325">Glycoprotein</keyword>
<dbReference type="InterPro" id="IPR001375">
    <property type="entry name" value="Peptidase_S9_cat"/>
</dbReference>
<dbReference type="InterPro" id="IPR002469">
    <property type="entry name" value="Peptidase_S9B_N"/>
</dbReference>
<dbReference type="SUPFAM" id="SSF82171">
    <property type="entry name" value="DPP6 N-terminal domain-like"/>
    <property type="match status" value="1"/>
</dbReference>
<dbReference type="AlphaFoldDB" id="A0A6N6M4G7"/>
<dbReference type="OrthoDB" id="9812921at2"/>
<accession>A0A6N6M4G7</accession>
<evidence type="ECO:0000259" key="3">
    <source>
        <dbReference type="Pfam" id="PF00326"/>
    </source>
</evidence>
<reference evidence="5 6" key="1">
    <citation type="submission" date="2019-09" db="EMBL/GenBank/DDBJ databases">
        <title>Genomes of Cryomorphaceae.</title>
        <authorList>
            <person name="Bowman J.P."/>
        </authorList>
    </citation>
    <scope>NUCLEOTIDE SEQUENCE [LARGE SCALE GENOMIC DNA]</scope>
    <source>
        <strain evidence="5 6">KCTC 52047</strain>
    </source>
</reference>
<dbReference type="FunFam" id="3.40.50.1820:FF:000003">
    <property type="entry name" value="Dipeptidyl peptidase 4"/>
    <property type="match status" value="1"/>
</dbReference>
<keyword evidence="2" id="KW-0732">Signal</keyword>
<dbReference type="RefSeq" id="WP_151167451.1">
    <property type="nucleotide sequence ID" value="NZ_WACR01000005.1"/>
</dbReference>
<evidence type="ECO:0000256" key="2">
    <source>
        <dbReference type="SAM" id="SignalP"/>
    </source>
</evidence>
<protein>
    <submittedName>
        <fullName evidence="5">S9 family peptidase</fullName>
    </submittedName>
</protein>
<evidence type="ECO:0000313" key="6">
    <source>
        <dbReference type="Proteomes" id="UP000435357"/>
    </source>
</evidence>
<dbReference type="InterPro" id="IPR029058">
    <property type="entry name" value="AB_hydrolase_fold"/>
</dbReference>